<evidence type="ECO:0000259" key="7">
    <source>
        <dbReference type="Pfam" id="PF12832"/>
    </source>
</evidence>
<sequence length="268" mass="30448">MDCVSADNTNCYIKTEFRTMFFAVIVILSNWSRSTIARLLDVLVFELIQAYDSDFGKQRMWSMLGAVSGPPLAGYILYQMSSSTHDKSYSMAFVCSAIFTFLSAIFTFRTEEKSKLPATKMWKNGLKLIKNLEMSLFVVLLLIMGSSQGFQAVYVSWYLQDIGASDILIGIYNGMMALYALPFLHSSKWWIHKIGERNLFVLGLLAHAVYCFSISVLYQPWFALIILSLSVLYYHLFWVSVMYYVSEISPDGLQATLRSLAGTLLFNV</sequence>
<dbReference type="InterPro" id="IPR036259">
    <property type="entry name" value="MFS_trans_sf"/>
</dbReference>
<name>A0A8X6N3S8_NEPPI</name>
<evidence type="ECO:0000256" key="6">
    <source>
        <dbReference type="SAM" id="Phobius"/>
    </source>
</evidence>
<evidence type="ECO:0000256" key="2">
    <source>
        <dbReference type="ARBA" id="ARBA00005241"/>
    </source>
</evidence>
<dbReference type="PANTHER" id="PTHR16172">
    <property type="entry name" value="MAJOR FACILITATOR SUPERFAMILY DOMAIN-CONTAINING PROTEIN 6-LIKE"/>
    <property type="match status" value="1"/>
</dbReference>
<dbReference type="GO" id="GO:0016020">
    <property type="term" value="C:membrane"/>
    <property type="evidence" value="ECO:0007669"/>
    <property type="project" value="UniProtKB-SubCell"/>
</dbReference>
<comment type="similarity">
    <text evidence="2">Belongs to the major facilitator superfamily. MFSD6 family.</text>
</comment>
<evidence type="ECO:0000256" key="1">
    <source>
        <dbReference type="ARBA" id="ARBA00004141"/>
    </source>
</evidence>
<accession>A0A8X6N3S8</accession>
<comment type="caution">
    <text evidence="8">The sequence shown here is derived from an EMBL/GenBank/DDBJ whole genome shotgun (WGS) entry which is preliminary data.</text>
</comment>
<feature type="transmembrane region" description="Helical" evidence="6">
    <location>
        <begin position="90"/>
        <end position="108"/>
    </location>
</feature>
<feature type="domain" description="Major facilitator superfamily associated" evidence="7">
    <location>
        <begin position="16"/>
        <end position="266"/>
    </location>
</feature>
<proteinExistence type="inferred from homology"/>
<evidence type="ECO:0000256" key="5">
    <source>
        <dbReference type="ARBA" id="ARBA00023136"/>
    </source>
</evidence>
<dbReference type="InterPro" id="IPR051717">
    <property type="entry name" value="MFS_MFSD6"/>
</dbReference>
<keyword evidence="4 6" id="KW-1133">Transmembrane helix</keyword>
<dbReference type="AlphaFoldDB" id="A0A8X6N3S8"/>
<feature type="non-terminal residue" evidence="8">
    <location>
        <position position="268"/>
    </location>
</feature>
<evidence type="ECO:0000256" key="3">
    <source>
        <dbReference type="ARBA" id="ARBA00022692"/>
    </source>
</evidence>
<feature type="transmembrane region" description="Helical" evidence="6">
    <location>
        <begin position="60"/>
        <end position="78"/>
    </location>
</feature>
<dbReference type="PANTHER" id="PTHR16172:SF41">
    <property type="entry name" value="MAJOR FACILITATOR SUPERFAMILY DOMAIN-CONTAINING PROTEIN 6-LIKE"/>
    <property type="match status" value="1"/>
</dbReference>
<gene>
    <name evidence="8" type="ORF">NPIL_181291</name>
</gene>
<evidence type="ECO:0000256" key="4">
    <source>
        <dbReference type="ARBA" id="ARBA00022989"/>
    </source>
</evidence>
<dbReference type="Pfam" id="PF12832">
    <property type="entry name" value="MFS_1_like"/>
    <property type="match status" value="1"/>
</dbReference>
<dbReference type="InterPro" id="IPR024989">
    <property type="entry name" value="MFS_assoc_dom"/>
</dbReference>
<reference evidence="8" key="1">
    <citation type="submission" date="2020-08" db="EMBL/GenBank/DDBJ databases">
        <title>Multicomponent nature underlies the extraordinary mechanical properties of spider dragline silk.</title>
        <authorList>
            <person name="Kono N."/>
            <person name="Nakamura H."/>
            <person name="Mori M."/>
            <person name="Yoshida Y."/>
            <person name="Ohtoshi R."/>
            <person name="Malay A.D."/>
            <person name="Moran D.A.P."/>
            <person name="Tomita M."/>
            <person name="Numata K."/>
            <person name="Arakawa K."/>
        </authorList>
    </citation>
    <scope>NUCLEOTIDE SEQUENCE</scope>
</reference>
<dbReference type="Proteomes" id="UP000887013">
    <property type="component" value="Unassembled WGS sequence"/>
</dbReference>
<protein>
    <recommendedName>
        <fullName evidence="7">Major facilitator superfamily associated domain-containing protein</fullName>
    </recommendedName>
</protein>
<dbReference type="EMBL" id="BMAW01005040">
    <property type="protein sequence ID" value="GFS92135.1"/>
    <property type="molecule type" value="Genomic_DNA"/>
</dbReference>
<dbReference type="SUPFAM" id="SSF103473">
    <property type="entry name" value="MFS general substrate transporter"/>
    <property type="match status" value="1"/>
</dbReference>
<feature type="transmembrane region" description="Helical" evidence="6">
    <location>
        <begin position="199"/>
        <end position="218"/>
    </location>
</feature>
<dbReference type="Gene3D" id="1.20.1250.20">
    <property type="entry name" value="MFS general substrate transporter like domains"/>
    <property type="match status" value="2"/>
</dbReference>
<keyword evidence="9" id="KW-1185">Reference proteome</keyword>
<keyword evidence="5 6" id="KW-0472">Membrane</keyword>
<evidence type="ECO:0000313" key="9">
    <source>
        <dbReference type="Proteomes" id="UP000887013"/>
    </source>
</evidence>
<dbReference type="OrthoDB" id="6418856at2759"/>
<feature type="transmembrane region" description="Helical" evidence="6">
    <location>
        <begin position="167"/>
        <end position="187"/>
    </location>
</feature>
<comment type="subcellular location">
    <subcellularLocation>
        <location evidence="1">Membrane</location>
        <topology evidence="1">Multi-pass membrane protein</topology>
    </subcellularLocation>
</comment>
<evidence type="ECO:0000313" key="8">
    <source>
        <dbReference type="EMBL" id="GFS92135.1"/>
    </source>
</evidence>
<organism evidence="8 9">
    <name type="scientific">Nephila pilipes</name>
    <name type="common">Giant wood spider</name>
    <name type="synonym">Nephila maculata</name>
    <dbReference type="NCBI Taxonomy" id="299642"/>
    <lineage>
        <taxon>Eukaryota</taxon>
        <taxon>Metazoa</taxon>
        <taxon>Ecdysozoa</taxon>
        <taxon>Arthropoda</taxon>
        <taxon>Chelicerata</taxon>
        <taxon>Arachnida</taxon>
        <taxon>Araneae</taxon>
        <taxon>Araneomorphae</taxon>
        <taxon>Entelegynae</taxon>
        <taxon>Araneoidea</taxon>
        <taxon>Nephilidae</taxon>
        <taxon>Nephila</taxon>
    </lineage>
</organism>
<feature type="transmembrane region" description="Helical" evidence="6">
    <location>
        <begin position="224"/>
        <end position="245"/>
    </location>
</feature>
<feature type="transmembrane region" description="Helical" evidence="6">
    <location>
        <begin position="128"/>
        <end position="147"/>
    </location>
</feature>
<keyword evidence="3 6" id="KW-0812">Transmembrane</keyword>